<dbReference type="OrthoDB" id="514226at2"/>
<dbReference type="Proteomes" id="UP000218287">
    <property type="component" value="Chromosome"/>
</dbReference>
<evidence type="ECO:0008006" key="3">
    <source>
        <dbReference type="Google" id="ProtNLM"/>
    </source>
</evidence>
<sequence>MAEQHGSKDQQHPLYNRDRPFIDILLAQEATDYNLAELARLRIRYQGFPGARDIQKDLDKVLQQWGLTESELFAKTRQIHNLAGIYKSRGKKEEQDWN</sequence>
<gene>
    <name evidence="1" type="ORF">NIES21_05070</name>
</gene>
<dbReference type="Pfam" id="PF11691">
    <property type="entry name" value="DUF3288"/>
    <property type="match status" value="1"/>
</dbReference>
<dbReference type="AlphaFoldDB" id="A0A1Z4GBA1"/>
<evidence type="ECO:0000313" key="2">
    <source>
        <dbReference type="Proteomes" id="UP000218287"/>
    </source>
</evidence>
<protein>
    <recommendedName>
        <fullName evidence="3">DUF3288 family protein</fullName>
    </recommendedName>
</protein>
<dbReference type="InterPro" id="IPR021705">
    <property type="entry name" value="DUF3288"/>
</dbReference>
<dbReference type="EMBL" id="AP018174">
    <property type="protein sequence ID" value="BAY14749.1"/>
    <property type="molecule type" value="Genomic_DNA"/>
</dbReference>
<keyword evidence="2" id="KW-1185">Reference proteome</keyword>
<organism evidence="1 2">
    <name type="scientific">Anabaenopsis circularis NIES-21</name>
    <dbReference type="NCBI Taxonomy" id="1085406"/>
    <lineage>
        <taxon>Bacteria</taxon>
        <taxon>Bacillati</taxon>
        <taxon>Cyanobacteriota</taxon>
        <taxon>Cyanophyceae</taxon>
        <taxon>Nostocales</taxon>
        <taxon>Nodulariaceae</taxon>
        <taxon>Anabaenopsis</taxon>
    </lineage>
</organism>
<accession>A0A1Z4GBA1</accession>
<proteinExistence type="predicted"/>
<evidence type="ECO:0000313" key="1">
    <source>
        <dbReference type="EMBL" id="BAY14749.1"/>
    </source>
</evidence>
<name>A0A1Z4GBA1_9CYAN</name>
<reference evidence="1 2" key="1">
    <citation type="submission" date="2017-06" db="EMBL/GenBank/DDBJ databases">
        <title>Genome sequencing of cyanobaciteial culture collection at National Institute for Environmental Studies (NIES).</title>
        <authorList>
            <person name="Hirose Y."/>
            <person name="Shimura Y."/>
            <person name="Fujisawa T."/>
            <person name="Nakamura Y."/>
            <person name="Kawachi M."/>
        </authorList>
    </citation>
    <scope>NUCLEOTIDE SEQUENCE [LARGE SCALE GENOMIC DNA]</scope>
    <source>
        <strain evidence="1 2">NIES-21</strain>
    </source>
</reference>